<evidence type="ECO:0000256" key="6">
    <source>
        <dbReference type="ARBA" id="ARBA00023136"/>
    </source>
</evidence>
<dbReference type="EMBL" id="CP007139">
    <property type="protein sequence ID" value="AIE86384.1"/>
    <property type="molecule type" value="Genomic_DNA"/>
</dbReference>
<feature type="transmembrane region" description="Helical" evidence="7">
    <location>
        <begin position="92"/>
        <end position="112"/>
    </location>
</feature>
<feature type="transmembrane region" description="Helical" evidence="7">
    <location>
        <begin position="191"/>
        <end position="210"/>
    </location>
</feature>
<feature type="transmembrane region" description="Helical" evidence="7">
    <location>
        <begin position="322"/>
        <end position="340"/>
    </location>
</feature>
<evidence type="ECO:0000256" key="7">
    <source>
        <dbReference type="SAM" id="Phobius"/>
    </source>
</evidence>
<organism evidence="8 9">
    <name type="scientific">Fimbriimonas ginsengisoli Gsoil 348</name>
    <dbReference type="NCBI Taxonomy" id="661478"/>
    <lineage>
        <taxon>Bacteria</taxon>
        <taxon>Bacillati</taxon>
        <taxon>Armatimonadota</taxon>
        <taxon>Fimbriimonadia</taxon>
        <taxon>Fimbriimonadales</taxon>
        <taxon>Fimbriimonadaceae</taxon>
        <taxon>Fimbriimonas</taxon>
    </lineage>
</organism>
<protein>
    <submittedName>
        <fullName evidence="8">Glycosyl transferase family protein</fullName>
    </submittedName>
</protein>
<accession>A0A068NXL7</accession>
<dbReference type="PANTHER" id="PTHR22926:SF3">
    <property type="entry name" value="UNDECAPRENYL-PHOSPHATE ALPHA-N-ACETYLGLUCOSAMINYL 1-PHOSPHATE TRANSFERASE"/>
    <property type="match status" value="1"/>
</dbReference>
<keyword evidence="9" id="KW-1185">Reference proteome</keyword>
<keyword evidence="2" id="KW-1003">Cell membrane</keyword>
<dbReference type="GO" id="GO:0009103">
    <property type="term" value="P:lipopolysaccharide biosynthetic process"/>
    <property type="evidence" value="ECO:0007669"/>
    <property type="project" value="TreeGrafter"/>
</dbReference>
<dbReference type="HOGENOM" id="CLU_023982_2_3_0"/>
<evidence type="ECO:0000256" key="5">
    <source>
        <dbReference type="ARBA" id="ARBA00022989"/>
    </source>
</evidence>
<evidence type="ECO:0000256" key="4">
    <source>
        <dbReference type="ARBA" id="ARBA00022692"/>
    </source>
</evidence>
<feature type="transmembrane region" description="Helical" evidence="7">
    <location>
        <begin position="161"/>
        <end position="179"/>
    </location>
</feature>
<feature type="transmembrane region" description="Helical" evidence="7">
    <location>
        <begin position="269"/>
        <end position="289"/>
    </location>
</feature>
<evidence type="ECO:0000313" key="8">
    <source>
        <dbReference type="EMBL" id="AIE86384.1"/>
    </source>
</evidence>
<dbReference type="STRING" id="661478.OP10G_3016"/>
<comment type="subcellular location">
    <subcellularLocation>
        <location evidence="1">Cell membrane</location>
        <topology evidence="1">Multi-pass membrane protein</topology>
    </subcellularLocation>
</comment>
<dbReference type="Proteomes" id="UP000027982">
    <property type="component" value="Chromosome"/>
</dbReference>
<keyword evidence="6 7" id="KW-0472">Membrane</keyword>
<evidence type="ECO:0000256" key="2">
    <source>
        <dbReference type="ARBA" id="ARBA00022475"/>
    </source>
</evidence>
<dbReference type="OrthoDB" id="9783652at2"/>
<keyword evidence="4 7" id="KW-0812">Transmembrane</keyword>
<dbReference type="InterPro" id="IPR000715">
    <property type="entry name" value="Glycosyl_transferase_4"/>
</dbReference>
<feature type="transmembrane region" description="Helical" evidence="7">
    <location>
        <begin position="245"/>
        <end position="263"/>
    </location>
</feature>
<dbReference type="PANTHER" id="PTHR22926">
    <property type="entry name" value="PHOSPHO-N-ACETYLMURAMOYL-PENTAPEPTIDE-TRANSFERASE"/>
    <property type="match status" value="1"/>
</dbReference>
<reference evidence="8 9" key="1">
    <citation type="journal article" date="2014" name="PLoS ONE">
        <title>The first complete genome sequence of the class fimbriimonadia in the phylum armatimonadetes.</title>
        <authorList>
            <person name="Hu Z.Y."/>
            <person name="Wang Y.Z."/>
            <person name="Im W.T."/>
            <person name="Wang S.Y."/>
            <person name="Zhao G.P."/>
            <person name="Zheng H.J."/>
            <person name="Quan Z.X."/>
        </authorList>
    </citation>
    <scope>NUCLEOTIDE SEQUENCE [LARGE SCALE GENOMIC DNA]</scope>
    <source>
        <strain evidence="8">Gsoil 348</strain>
    </source>
</reference>
<evidence type="ECO:0000256" key="3">
    <source>
        <dbReference type="ARBA" id="ARBA00022679"/>
    </source>
</evidence>
<feature type="transmembrane region" description="Helical" evidence="7">
    <location>
        <begin position="66"/>
        <end position="86"/>
    </location>
</feature>
<dbReference type="GO" id="GO:0071555">
    <property type="term" value="P:cell wall organization"/>
    <property type="evidence" value="ECO:0007669"/>
    <property type="project" value="TreeGrafter"/>
</dbReference>
<feature type="transmembrane region" description="Helical" evidence="7">
    <location>
        <begin position="124"/>
        <end position="141"/>
    </location>
</feature>
<proteinExistence type="predicted"/>
<gene>
    <name evidence="8" type="ORF">OP10G_3016</name>
</gene>
<dbReference type="AlphaFoldDB" id="A0A068NXL7"/>
<dbReference type="GO" id="GO:0005886">
    <property type="term" value="C:plasma membrane"/>
    <property type="evidence" value="ECO:0007669"/>
    <property type="project" value="UniProtKB-SubCell"/>
</dbReference>
<evidence type="ECO:0000256" key="1">
    <source>
        <dbReference type="ARBA" id="ARBA00004651"/>
    </source>
</evidence>
<keyword evidence="3 8" id="KW-0808">Transferase</keyword>
<dbReference type="KEGG" id="fgi:OP10G_3016"/>
<dbReference type="GO" id="GO:0016780">
    <property type="term" value="F:phosphotransferase activity, for other substituted phosphate groups"/>
    <property type="evidence" value="ECO:0007669"/>
    <property type="project" value="InterPro"/>
</dbReference>
<evidence type="ECO:0000313" key="9">
    <source>
        <dbReference type="Proteomes" id="UP000027982"/>
    </source>
</evidence>
<keyword evidence="5 7" id="KW-1133">Transmembrane helix</keyword>
<dbReference type="CDD" id="cd06853">
    <property type="entry name" value="GT_WecA_like"/>
    <property type="match status" value="1"/>
</dbReference>
<dbReference type="Pfam" id="PF00953">
    <property type="entry name" value="Glycos_transf_4"/>
    <property type="match status" value="1"/>
</dbReference>
<feature type="transmembrane region" description="Helical" evidence="7">
    <location>
        <begin position="16"/>
        <end position="35"/>
    </location>
</feature>
<dbReference type="RefSeq" id="WP_025229647.1">
    <property type="nucleotide sequence ID" value="NZ_CP007139.1"/>
</dbReference>
<dbReference type="eggNOG" id="COG0472">
    <property type="taxonomic scope" value="Bacteria"/>
</dbReference>
<dbReference type="GO" id="GO:0044038">
    <property type="term" value="P:cell wall macromolecule biosynthetic process"/>
    <property type="evidence" value="ECO:0007669"/>
    <property type="project" value="TreeGrafter"/>
</dbReference>
<sequence>MSLLTLATISDALPKGLRYPLLAGAIALAVSWVLTPHVRNLAIHKGAIDDPNRDDRRIHKEPLPRWGGIAIYAGILIALIAVLPFANPSIPFPPYLIAMLVISGGLVGIGALDDLYQYKAKIQALLLLLAGVAVQLFYDPIGMARVQINTLGIPLSTPGQYIALGALAIPLTAFYIFVVTKTMDTIDGVDGLAAGIAAISAGTLVLIAAYSGQPRVAIVAATIAGSAIGFLKHNYNPAKIIMGTGGAYVLGFMLACISIVGAFKTAAAVSLLLPVLVFGVPIFDAFFVITRRLMSGEPITQADKRHLHHTLLGKGLSQRQTVWVLYAAAATLCAVALFMVRSK</sequence>
<name>A0A068NXL7_FIMGI</name>